<dbReference type="InterPro" id="IPR034660">
    <property type="entry name" value="DinB/YfiT-like"/>
</dbReference>
<dbReference type="EMBL" id="JACOQL010000002">
    <property type="protein sequence ID" value="MBC9246450.1"/>
    <property type="molecule type" value="Genomic_DNA"/>
</dbReference>
<dbReference type="Pfam" id="PF09351">
    <property type="entry name" value="DUF1993"/>
    <property type="match status" value="1"/>
</dbReference>
<gene>
    <name evidence="1" type="ORF">H4P12_06935</name>
</gene>
<comment type="caution">
    <text evidence="1">The sequence shown here is derived from an EMBL/GenBank/DDBJ whole genome shotgun (WGS) entry which is preliminary data.</text>
</comment>
<evidence type="ECO:0000313" key="1">
    <source>
        <dbReference type="EMBL" id="MBC9246450.1"/>
    </source>
</evidence>
<reference evidence="1" key="1">
    <citation type="submission" date="2020-08" db="EMBL/GenBank/DDBJ databases">
        <title>Paracoccus amoyensis sp. nov., isolated from the surface seawater at coast of Xiamen, Fujian.</title>
        <authorList>
            <person name="Lyu L."/>
        </authorList>
    </citation>
    <scope>NUCLEOTIDE SEQUENCE</scope>
    <source>
        <strain evidence="1">11-3</strain>
    </source>
</reference>
<dbReference type="SUPFAM" id="SSF109854">
    <property type="entry name" value="DinB/YfiT-like putative metalloenzymes"/>
    <property type="match status" value="1"/>
</dbReference>
<organism evidence="1 2">
    <name type="scientific">Paracoccus amoyensis</name>
    <dbReference type="NCBI Taxonomy" id="2760093"/>
    <lineage>
        <taxon>Bacteria</taxon>
        <taxon>Pseudomonadati</taxon>
        <taxon>Pseudomonadota</taxon>
        <taxon>Alphaproteobacteria</taxon>
        <taxon>Rhodobacterales</taxon>
        <taxon>Paracoccaceae</taxon>
        <taxon>Paracoccus</taxon>
    </lineage>
</organism>
<dbReference type="AlphaFoldDB" id="A0A926GC88"/>
<dbReference type="PANTHER" id="PTHR36922">
    <property type="entry name" value="BLL2446 PROTEIN"/>
    <property type="match status" value="1"/>
</dbReference>
<evidence type="ECO:0000313" key="2">
    <source>
        <dbReference type="Proteomes" id="UP000608594"/>
    </source>
</evidence>
<dbReference type="PANTHER" id="PTHR36922:SF1">
    <property type="entry name" value="DUF1993 DOMAIN-CONTAINING PROTEIN"/>
    <property type="match status" value="1"/>
</dbReference>
<dbReference type="Proteomes" id="UP000608594">
    <property type="component" value="Unassembled WGS sequence"/>
</dbReference>
<name>A0A926GC88_9RHOB</name>
<accession>A0A926GC88</accession>
<sequence>MALPAESFDPVPEAVPATVLHYLDQIGAILQKLVTRDDAADLLAIRLAPDMFDTALQFAIAIRFAARTMCPPTGQIAPDIPKQRDCHTLLGYKAQIADLIRPIRGTDMVFPVTHHAGQAVLTQEAVDYAIRFALPNMMFHTSMAYAGLRHGGMAIGKADFDGLHAY</sequence>
<keyword evidence="2" id="KW-1185">Reference proteome</keyword>
<proteinExistence type="predicted"/>
<dbReference type="Gene3D" id="1.20.120.450">
    <property type="entry name" value="dinb family like domain"/>
    <property type="match status" value="1"/>
</dbReference>
<protein>
    <submittedName>
        <fullName evidence="1">DUF1993 family protein</fullName>
    </submittedName>
</protein>
<dbReference type="RefSeq" id="WP_187792935.1">
    <property type="nucleotide sequence ID" value="NZ_JACOQL010000002.1"/>
</dbReference>
<dbReference type="InterPro" id="IPR018531">
    <property type="entry name" value="DUF1993"/>
</dbReference>